<dbReference type="Pfam" id="PF23356">
    <property type="entry name" value="TPR_PEP5_VPS11"/>
    <property type="match status" value="1"/>
</dbReference>
<comment type="caution">
    <text evidence="8">The sequence shown here is derived from an EMBL/GenBank/DDBJ whole genome shotgun (WGS) entry which is preliminary data.</text>
</comment>
<dbReference type="GO" id="GO:0030674">
    <property type="term" value="F:protein-macromolecule adaptor activity"/>
    <property type="evidence" value="ECO:0007669"/>
    <property type="project" value="TreeGrafter"/>
</dbReference>
<evidence type="ECO:0000256" key="5">
    <source>
        <dbReference type="ARBA" id="ARBA00023136"/>
    </source>
</evidence>
<accession>A0A9P3GS70</accession>
<proteinExistence type="predicted"/>
<dbReference type="Proteomes" id="UP000703269">
    <property type="component" value="Unassembled WGS sequence"/>
</dbReference>
<dbReference type="PANTHER" id="PTHR23323:SF24">
    <property type="entry name" value="VACUOLAR PROTEIN SORTING-ASSOCIATED PROTEIN 11 HOMOLOG"/>
    <property type="match status" value="1"/>
</dbReference>
<keyword evidence="5" id="KW-0472">Membrane</keyword>
<dbReference type="GO" id="GO:0030897">
    <property type="term" value="C:HOPS complex"/>
    <property type="evidence" value="ECO:0007669"/>
    <property type="project" value="TreeGrafter"/>
</dbReference>
<evidence type="ECO:0000256" key="3">
    <source>
        <dbReference type="ARBA" id="ARBA00022771"/>
    </source>
</evidence>
<evidence type="ECO:0000256" key="4">
    <source>
        <dbReference type="ARBA" id="ARBA00022833"/>
    </source>
</evidence>
<dbReference type="GO" id="GO:0008270">
    <property type="term" value="F:zinc ion binding"/>
    <property type="evidence" value="ECO:0007669"/>
    <property type="project" value="UniProtKB-KW"/>
</dbReference>
<evidence type="ECO:0000313" key="8">
    <source>
        <dbReference type="EMBL" id="GJE98505.1"/>
    </source>
</evidence>
<keyword evidence="3" id="KW-0863">Zinc-finger</keyword>
<evidence type="ECO:0000313" key="9">
    <source>
        <dbReference type="Proteomes" id="UP000703269"/>
    </source>
</evidence>
<dbReference type="InterPro" id="IPR001763">
    <property type="entry name" value="Rhodanese-like_dom"/>
</dbReference>
<comment type="subcellular location">
    <subcellularLocation>
        <location evidence="1">Endomembrane system</location>
        <topology evidence="1">Peripheral membrane protein</topology>
    </subcellularLocation>
</comment>
<keyword evidence="9" id="KW-1185">Reference proteome</keyword>
<dbReference type="PROSITE" id="PS50206">
    <property type="entry name" value="RHODANESE_3"/>
    <property type="match status" value="1"/>
</dbReference>
<dbReference type="OrthoDB" id="26184at2759"/>
<feature type="domain" description="Rhodanese" evidence="7">
    <location>
        <begin position="63"/>
        <end position="117"/>
    </location>
</feature>
<reference evidence="8 9" key="1">
    <citation type="submission" date="2021-08" db="EMBL/GenBank/DDBJ databases">
        <title>Draft Genome Sequence of Phanerochaete sordida strain YK-624.</title>
        <authorList>
            <person name="Mori T."/>
            <person name="Dohra H."/>
            <person name="Suzuki T."/>
            <person name="Kawagishi H."/>
            <person name="Hirai H."/>
        </authorList>
    </citation>
    <scope>NUCLEOTIDE SEQUENCE [LARGE SCALE GENOMIC DNA]</scope>
    <source>
        <strain evidence="8 9">YK-624</strain>
    </source>
</reference>
<evidence type="ECO:0000256" key="1">
    <source>
        <dbReference type="ARBA" id="ARBA00004184"/>
    </source>
</evidence>
<dbReference type="AlphaFoldDB" id="A0A9P3GS70"/>
<dbReference type="GO" id="GO:0005768">
    <property type="term" value="C:endosome"/>
    <property type="evidence" value="ECO:0007669"/>
    <property type="project" value="TreeGrafter"/>
</dbReference>
<dbReference type="EMBL" id="BPQB01000089">
    <property type="protein sequence ID" value="GJE98505.1"/>
    <property type="molecule type" value="Genomic_DNA"/>
</dbReference>
<evidence type="ECO:0000256" key="6">
    <source>
        <dbReference type="SAM" id="MobiDB-lite"/>
    </source>
</evidence>
<evidence type="ECO:0000259" key="7">
    <source>
        <dbReference type="PROSITE" id="PS50206"/>
    </source>
</evidence>
<dbReference type="GO" id="GO:0048284">
    <property type="term" value="P:organelle fusion"/>
    <property type="evidence" value="ECO:0007669"/>
    <property type="project" value="TreeGrafter"/>
</dbReference>
<dbReference type="GO" id="GO:0007032">
    <property type="term" value="P:endosome organization"/>
    <property type="evidence" value="ECO:0007669"/>
    <property type="project" value="TreeGrafter"/>
</dbReference>
<gene>
    <name evidence="8" type="ORF">PsYK624_147370</name>
</gene>
<dbReference type="InterPro" id="IPR057308">
    <property type="entry name" value="CHCR_PEP5_VPS11"/>
</dbReference>
<evidence type="ECO:0000256" key="2">
    <source>
        <dbReference type="ARBA" id="ARBA00022723"/>
    </source>
</evidence>
<dbReference type="PANTHER" id="PTHR23323">
    <property type="entry name" value="VACUOLAR PROTEIN SORTING-ASSOCIATED PROTEIN"/>
    <property type="match status" value="1"/>
</dbReference>
<name>A0A9P3GS70_9APHY</name>
<protein>
    <recommendedName>
        <fullName evidence="7">Rhodanese domain-containing protein</fullName>
    </recommendedName>
</protein>
<dbReference type="GO" id="GO:0007033">
    <property type="term" value="P:vacuole organization"/>
    <property type="evidence" value="ECO:0007669"/>
    <property type="project" value="TreeGrafter"/>
</dbReference>
<keyword evidence="2" id="KW-0479">Metal-binding</keyword>
<sequence>MEQAYEKSYGRRAKAKGEYDLAMQHFLPTIGFLQLSYVIRKELRRRGLANANHTILLSNTYTKLQDVADELPFDRDTTVPICCQAGYYEHAAYLAKKHGHHKDSLRHWVQSVPGTEGAPASVEPDPNADPELKKQDQAAVWNTFLELYLVNTPVQRAELPDDHTHTIFLCSTRTFTPKLVLLWEMRGMAEDVLCFHMTASARSPAAARRRTPCTASTKEKIMPLLAVIQMLNRNSVASVEHVKQWLLARITAVHTELDMDKKLIESYHTESAAKLRQVTDLSYAAHSRVFRVTQCAVCCGHQCVCAPLLLECTRYHIED</sequence>
<dbReference type="GO" id="GO:0006904">
    <property type="term" value="P:vesicle docking involved in exocytosis"/>
    <property type="evidence" value="ECO:0007669"/>
    <property type="project" value="TreeGrafter"/>
</dbReference>
<organism evidence="8 9">
    <name type="scientific">Phanerochaete sordida</name>
    <dbReference type="NCBI Taxonomy" id="48140"/>
    <lineage>
        <taxon>Eukaryota</taxon>
        <taxon>Fungi</taxon>
        <taxon>Dikarya</taxon>
        <taxon>Basidiomycota</taxon>
        <taxon>Agaricomycotina</taxon>
        <taxon>Agaricomycetes</taxon>
        <taxon>Polyporales</taxon>
        <taxon>Phanerochaetaceae</taxon>
        <taxon>Phanerochaete</taxon>
    </lineage>
</organism>
<feature type="region of interest" description="Disordered" evidence="6">
    <location>
        <begin position="113"/>
        <end position="133"/>
    </location>
</feature>
<keyword evidence="4" id="KW-0862">Zinc</keyword>